<dbReference type="AlphaFoldDB" id="A0A8S2PST5"/>
<evidence type="ECO:0000313" key="3">
    <source>
        <dbReference type="Proteomes" id="UP000681967"/>
    </source>
</evidence>
<dbReference type="Proteomes" id="UP000681967">
    <property type="component" value="Unassembled WGS sequence"/>
</dbReference>
<reference evidence="2" key="1">
    <citation type="submission" date="2021-02" db="EMBL/GenBank/DDBJ databases">
        <authorList>
            <person name="Nowell W R."/>
        </authorList>
    </citation>
    <scope>NUCLEOTIDE SEQUENCE</scope>
</reference>
<organism evidence="2 3">
    <name type="scientific">Rotaria magnacalcarata</name>
    <dbReference type="NCBI Taxonomy" id="392030"/>
    <lineage>
        <taxon>Eukaryota</taxon>
        <taxon>Metazoa</taxon>
        <taxon>Spiralia</taxon>
        <taxon>Gnathifera</taxon>
        <taxon>Rotifera</taxon>
        <taxon>Eurotatoria</taxon>
        <taxon>Bdelloidea</taxon>
        <taxon>Philodinida</taxon>
        <taxon>Philodinidae</taxon>
        <taxon>Rotaria</taxon>
    </lineage>
</organism>
<accession>A0A8S2PST5</accession>
<dbReference type="Pfam" id="PF09068">
    <property type="entry name" value="EF-hand_2"/>
    <property type="match status" value="1"/>
</dbReference>
<gene>
    <name evidence="2" type="ORF">BYL167_LOCUS17362</name>
</gene>
<dbReference type="InterPro" id="IPR015153">
    <property type="entry name" value="EF-hand_dom_typ1"/>
</dbReference>
<name>A0A8S2PST5_9BILA</name>
<protein>
    <recommendedName>
        <fullName evidence="1">EF-hand domain-containing protein</fullName>
    </recommendedName>
</protein>
<dbReference type="InterPro" id="IPR011992">
    <property type="entry name" value="EF-hand-dom_pair"/>
</dbReference>
<evidence type="ECO:0000313" key="2">
    <source>
        <dbReference type="EMBL" id="CAF4068222.1"/>
    </source>
</evidence>
<dbReference type="EMBL" id="CAJOBH010006852">
    <property type="protein sequence ID" value="CAF4068222.1"/>
    <property type="molecule type" value="Genomic_DNA"/>
</dbReference>
<proteinExistence type="predicted"/>
<sequence>MSTGFSNELQQLQMELRAQNFDIIRFSTYRTACKLRFIQKKLNYFCDYESYTSNGYRVNNKDLMTFEIILSSVHAFK</sequence>
<comment type="caution">
    <text evidence="2">The sequence shown here is derived from an EMBL/GenBank/DDBJ whole genome shotgun (WGS) entry which is preliminary data.</text>
</comment>
<dbReference type="Gene3D" id="6.10.140.70">
    <property type="match status" value="1"/>
</dbReference>
<feature type="domain" description="EF-hand" evidence="1">
    <location>
        <begin position="11"/>
        <end position="43"/>
    </location>
</feature>
<dbReference type="SUPFAM" id="SSF47473">
    <property type="entry name" value="EF-hand"/>
    <property type="match status" value="1"/>
</dbReference>
<evidence type="ECO:0000259" key="1">
    <source>
        <dbReference type="Pfam" id="PF09068"/>
    </source>
</evidence>